<feature type="region of interest" description="Disordered" evidence="1">
    <location>
        <begin position="87"/>
        <end position="168"/>
    </location>
</feature>
<feature type="non-terminal residue" evidence="2">
    <location>
        <position position="168"/>
    </location>
</feature>
<feature type="compositionally biased region" description="Polar residues" evidence="1">
    <location>
        <begin position="97"/>
        <end position="117"/>
    </location>
</feature>
<evidence type="ECO:0000256" key="1">
    <source>
        <dbReference type="SAM" id="MobiDB-lite"/>
    </source>
</evidence>
<gene>
    <name evidence="2" type="ORF">BE221DRAFT_59744</name>
</gene>
<proteinExistence type="predicted"/>
<dbReference type="EMBL" id="KZ155826">
    <property type="protein sequence ID" value="OUS44104.1"/>
    <property type="molecule type" value="Genomic_DNA"/>
</dbReference>
<feature type="compositionally biased region" description="Basic residues" evidence="1">
    <location>
        <begin position="159"/>
        <end position="168"/>
    </location>
</feature>
<protein>
    <submittedName>
        <fullName evidence="2">Uncharacterized protein</fullName>
    </submittedName>
</protein>
<dbReference type="Proteomes" id="UP000195557">
    <property type="component" value="Unassembled WGS sequence"/>
</dbReference>
<accession>A0A1Y5I797</accession>
<dbReference type="AlphaFoldDB" id="A0A1Y5I797"/>
<name>A0A1Y5I797_OSTTA</name>
<reference evidence="2" key="1">
    <citation type="submission" date="2017-04" db="EMBL/GenBank/DDBJ databases">
        <title>Population genomics of picophytoplankton unveils novel chromosome hypervariability.</title>
        <authorList>
            <consortium name="DOE Joint Genome Institute"/>
            <person name="Blanc-Mathieu R."/>
            <person name="Krasovec M."/>
            <person name="Hebrard M."/>
            <person name="Yau S."/>
            <person name="Desgranges E."/>
            <person name="Martin J."/>
            <person name="Schackwitz W."/>
            <person name="Kuo A."/>
            <person name="Salin G."/>
            <person name="Donnadieu C."/>
            <person name="Desdevises Y."/>
            <person name="Sanchez-Ferandin S."/>
            <person name="Moreau H."/>
            <person name="Rivals E."/>
            <person name="Grigoriev I.V."/>
            <person name="Grimsley N."/>
            <person name="Eyre-Walker A."/>
            <person name="Piganeau G."/>
        </authorList>
    </citation>
    <scope>NUCLEOTIDE SEQUENCE [LARGE SCALE GENOMIC DNA]</scope>
    <source>
        <strain evidence="2">RCC 1115</strain>
    </source>
</reference>
<evidence type="ECO:0000313" key="2">
    <source>
        <dbReference type="EMBL" id="OUS44104.1"/>
    </source>
</evidence>
<sequence length="168" mass="18527">MVTFSLYPSEMISSKAKIKSNAAYETPSSSTCPCVYSGSVFASNRKTSKSSKMLLPFVVTKSRRIARFPSPRTCAASRRLRVWETPRASPRPALGSSARTVSTPRLRTNRCTSTVSHHATRRARGFGSPAQNHRAPARPFSRNPITDPPRASRATPRSIPHRTKITSK</sequence>
<organism evidence="2">
    <name type="scientific">Ostreococcus tauri</name>
    <name type="common">Marine green alga</name>
    <dbReference type="NCBI Taxonomy" id="70448"/>
    <lineage>
        <taxon>Eukaryota</taxon>
        <taxon>Viridiplantae</taxon>
        <taxon>Chlorophyta</taxon>
        <taxon>Mamiellophyceae</taxon>
        <taxon>Mamiellales</taxon>
        <taxon>Bathycoccaceae</taxon>
        <taxon>Ostreococcus</taxon>
    </lineage>
</organism>